<dbReference type="InterPro" id="IPR032799">
    <property type="entry name" value="TAXi_C"/>
</dbReference>
<accession>A0ABS8UTH0</accession>
<dbReference type="PANTHER" id="PTHR13683">
    <property type="entry name" value="ASPARTYL PROTEASES"/>
    <property type="match status" value="1"/>
</dbReference>
<gene>
    <name evidence="2" type="ORF">HAX54_020624</name>
</gene>
<reference evidence="2 3" key="1">
    <citation type="journal article" date="2021" name="BMC Genomics">
        <title>Datura genome reveals duplications of psychoactive alkaloid biosynthetic genes and high mutation rate following tissue culture.</title>
        <authorList>
            <person name="Rajewski A."/>
            <person name="Carter-House D."/>
            <person name="Stajich J."/>
            <person name="Litt A."/>
        </authorList>
    </citation>
    <scope>NUCLEOTIDE SEQUENCE [LARGE SCALE GENOMIC DNA]</scope>
    <source>
        <strain evidence="2">AR-01</strain>
    </source>
</reference>
<name>A0ABS8UTH0_DATST</name>
<protein>
    <recommendedName>
        <fullName evidence="1">Xylanase inhibitor C-terminal domain-containing protein</fullName>
    </recommendedName>
</protein>
<dbReference type="EMBL" id="JACEIK010002489">
    <property type="protein sequence ID" value="MCD9561497.1"/>
    <property type="molecule type" value="Genomic_DNA"/>
</dbReference>
<dbReference type="Proteomes" id="UP000823775">
    <property type="component" value="Unassembled WGS sequence"/>
</dbReference>
<dbReference type="InterPro" id="IPR001461">
    <property type="entry name" value="Aspartic_peptidase_A1"/>
</dbReference>
<dbReference type="InterPro" id="IPR021109">
    <property type="entry name" value="Peptidase_aspartic_dom_sf"/>
</dbReference>
<keyword evidence="3" id="KW-1185">Reference proteome</keyword>
<dbReference type="PANTHER" id="PTHR13683:SF679">
    <property type="entry name" value="ASPARTYL PROTEASE FAMILY PROTEIN 2"/>
    <property type="match status" value="1"/>
</dbReference>
<organism evidence="2 3">
    <name type="scientific">Datura stramonium</name>
    <name type="common">Jimsonweed</name>
    <name type="synonym">Common thornapple</name>
    <dbReference type="NCBI Taxonomy" id="4076"/>
    <lineage>
        <taxon>Eukaryota</taxon>
        <taxon>Viridiplantae</taxon>
        <taxon>Streptophyta</taxon>
        <taxon>Embryophyta</taxon>
        <taxon>Tracheophyta</taxon>
        <taxon>Spermatophyta</taxon>
        <taxon>Magnoliopsida</taxon>
        <taxon>eudicotyledons</taxon>
        <taxon>Gunneridae</taxon>
        <taxon>Pentapetalae</taxon>
        <taxon>asterids</taxon>
        <taxon>lamiids</taxon>
        <taxon>Solanales</taxon>
        <taxon>Solanaceae</taxon>
        <taxon>Solanoideae</taxon>
        <taxon>Datureae</taxon>
        <taxon>Datura</taxon>
    </lineage>
</organism>
<dbReference type="SUPFAM" id="SSF50630">
    <property type="entry name" value="Acid proteases"/>
    <property type="match status" value="1"/>
</dbReference>
<comment type="caution">
    <text evidence="2">The sequence shown here is derived from an EMBL/GenBank/DDBJ whole genome shotgun (WGS) entry which is preliminary data.</text>
</comment>
<evidence type="ECO:0000313" key="2">
    <source>
        <dbReference type="EMBL" id="MCD9561497.1"/>
    </source>
</evidence>
<sequence length="229" mass="25493">MQIVSTSNFLICLLNLDYKGGPIAMEEGDQGSNLITNFSNEEVMLIRLPPPIQFEQDPSSIGLDAAGDGRIIVDSRTSTTRLTRPAYIAPRDAFRMGARDLKRAPDFSLSNTCFNLLGKTEVKLSSMVLHLRGADVSLLTSNYLIPVDNDSTFFFEFAGTMSGLSITGNIQQQVFRVVSDVANSRLYLLLVNVLKLMTHIIGKEKFKICFQNLQFIMFDFFGWDGLGET</sequence>
<proteinExistence type="predicted"/>
<dbReference type="Gene3D" id="2.40.70.10">
    <property type="entry name" value="Acid Proteases"/>
    <property type="match status" value="1"/>
</dbReference>
<evidence type="ECO:0000313" key="3">
    <source>
        <dbReference type="Proteomes" id="UP000823775"/>
    </source>
</evidence>
<evidence type="ECO:0000259" key="1">
    <source>
        <dbReference type="Pfam" id="PF14541"/>
    </source>
</evidence>
<feature type="domain" description="Xylanase inhibitor C-terminal" evidence="1">
    <location>
        <begin position="59"/>
        <end position="187"/>
    </location>
</feature>
<dbReference type="Pfam" id="PF14541">
    <property type="entry name" value="TAXi_C"/>
    <property type="match status" value="1"/>
</dbReference>